<dbReference type="AlphaFoldDB" id="A0A0T9RIJ4"/>
<feature type="transmembrane region" description="Helical" evidence="1">
    <location>
        <begin position="46"/>
        <end position="66"/>
    </location>
</feature>
<evidence type="ECO:0000313" key="3">
    <source>
        <dbReference type="EMBL" id="CRY67561.1"/>
    </source>
</evidence>
<dbReference type="RefSeq" id="WP_049615298.1">
    <property type="nucleotide sequence ID" value="NZ_CAWMMU010000012.1"/>
</dbReference>
<dbReference type="InterPro" id="IPR006481">
    <property type="entry name" value="Phage_lambda_GpS_holin"/>
</dbReference>
<dbReference type="EMBL" id="CQAZ01000082">
    <property type="protein sequence ID" value="CNI62821.1"/>
    <property type="molecule type" value="Genomic_DNA"/>
</dbReference>
<dbReference type="EMBL" id="CWJL01000012">
    <property type="protein sequence ID" value="CRY67561.1"/>
    <property type="molecule type" value="Genomic_DNA"/>
</dbReference>
<feature type="transmembrane region" description="Helical" evidence="1">
    <location>
        <begin position="20"/>
        <end position="39"/>
    </location>
</feature>
<dbReference type="STRING" id="1288385.ERS137968_02639"/>
<evidence type="ECO:0000313" key="4">
    <source>
        <dbReference type="Proteomes" id="UP000044625"/>
    </source>
</evidence>
<reference evidence="5" key="2">
    <citation type="submission" date="2015-03" db="EMBL/GenBank/DDBJ databases">
        <authorList>
            <consortium name="Pathogen Informatics"/>
        </authorList>
    </citation>
    <scope>NUCLEOTIDE SEQUENCE [LARGE SCALE GENOMIC DNA]</scope>
    <source>
        <strain evidence="5">A125KOH2</strain>
    </source>
</reference>
<name>A0A0T9RIJ4_9GAMM</name>
<reference evidence="2" key="3">
    <citation type="submission" date="2015-03" db="EMBL/GenBank/DDBJ databases">
        <authorList>
            <person name="Murphy D."/>
        </authorList>
    </citation>
    <scope>NUCLEOTIDE SEQUENCE [LARGE SCALE GENOMIC DNA]</scope>
    <source>
        <strain evidence="2">A125KOH2</strain>
    </source>
</reference>
<dbReference type="NCBIfam" id="TIGR01594">
    <property type="entry name" value="holin_lambda"/>
    <property type="match status" value="1"/>
</dbReference>
<dbReference type="OrthoDB" id="6711255at2"/>
<accession>A0A0T9RIJ4</accession>
<dbReference type="Proteomes" id="UP000045840">
    <property type="component" value="Unassembled WGS sequence"/>
</dbReference>
<organism evidence="2 5">
    <name type="scientific">Yersinia pekkanenii</name>
    <dbReference type="NCBI Taxonomy" id="1288385"/>
    <lineage>
        <taxon>Bacteria</taxon>
        <taxon>Pseudomonadati</taxon>
        <taxon>Pseudomonadota</taxon>
        <taxon>Gammaproteobacteria</taxon>
        <taxon>Enterobacterales</taxon>
        <taxon>Yersiniaceae</taxon>
        <taxon>Yersinia</taxon>
    </lineage>
</organism>
<keyword evidence="1" id="KW-0472">Membrane</keyword>
<sequence length="111" mass="11676">MHQPDNTGFWVETMRWIAEYAPSIYAGLAAIGVSSLMAIKDGKPKKYIVTASCVCGIIALSLSGLLQHFGLPDNSAAALGGAIGFVGADKLRDIVINIVARRTRGDGNDGE</sequence>
<keyword evidence="1" id="KW-1133">Transmembrane helix</keyword>
<evidence type="ECO:0000313" key="2">
    <source>
        <dbReference type="EMBL" id="CNI62821.1"/>
    </source>
</evidence>
<keyword evidence="1" id="KW-0812">Transmembrane</keyword>
<dbReference type="Proteomes" id="UP000044625">
    <property type="component" value="Unassembled WGS sequence"/>
</dbReference>
<reference evidence="3 4" key="1">
    <citation type="submission" date="2015-03" db="EMBL/GenBank/DDBJ databases">
        <authorList>
            <consortium name="Pathogen Informatics"/>
            <person name="Murphy D."/>
        </authorList>
    </citation>
    <scope>NUCLEOTIDE SEQUENCE [LARGE SCALE GENOMIC DNA]</scope>
    <source>
        <strain evidence="3">Type strain: CIP110230</strain>
        <strain evidence="4">type strain: CIP110230</strain>
    </source>
</reference>
<dbReference type="Pfam" id="PF05106">
    <property type="entry name" value="Phage_holin_3_1"/>
    <property type="match status" value="1"/>
</dbReference>
<keyword evidence="4" id="KW-1185">Reference proteome</keyword>
<evidence type="ECO:0000256" key="1">
    <source>
        <dbReference type="SAM" id="Phobius"/>
    </source>
</evidence>
<protein>
    <submittedName>
        <fullName evidence="2">Phage holin</fullName>
    </submittedName>
</protein>
<gene>
    <name evidence="2" type="ORF">ERS008529_04537</name>
    <name evidence="3" type="ORF">ERS137968_02639</name>
</gene>
<evidence type="ECO:0000313" key="5">
    <source>
        <dbReference type="Proteomes" id="UP000045840"/>
    </source>
</evidence>
<proteinExistence type="predicted"/>